<dbReference type="PROSITE" id="PS51898">
    <property type="entry name" value="TYR_RECOMBINASE"/>
    <property type="match status" value="1"/>
</dbReference>
<dbReference type="CDD" id="cd00796">
    <property type="entry name" value="INT_Rci_Hp1_C"/>
    <property type="match status" value="1"/>
</dbReference>
<dbReference type="InterPro" id="IPR002104">
    <property type="entry name" value="Integrase_catalytic"/>
</dbReference>
<organism evidence="7 8">
    <name type="scientific">Denitrobaculum tricleocarpae</name>
    <dbReference type="NCBI Taxonomy" id="2591009"/>
    <lineage>
        <taxon>Bacteria</taxon>
        <taxon>Pseudomonadati</taxon>
        <taxon>Pseudomonadota</taxon>
        <taxon>Alphaproteobacteria</taxon>
        <taxon>Rhodospirillales</taxon>
        <taxon>Rhodospirillaceae</taxon>
        <taxon>Denitrobaculum</taxon>
    </lineage>
</organism>
<evidence type="ECO:0000259" key="6">
    <source>
        <dbReference type="PROSITE" id="PS51898"/>
    </source>
</evidence>
<keyword evidence="4" id="KW-0233">DNA recombination</keyword>
<keyword evidence="3" id="KW-0238">DNA-binding</keyword>
<proteinExistence type="inferred from homology"/>
<dbReference type="InterPro" id="IPR010998">
    <property type="entry name" value="Integrase_recombinase_N"/>
</dbReference>
<name>A0A545TYQ0_9PROT</name>
<protein>
    <submittedName>
        <fullName evidence="7">Site-specific integrase</fullName>
    </submittedName>
</protein>
<reference evidence="7 8" key="1">
    <citation type="submission" date="2019-06" db="EMBL/GenBank/DDBJ databases">
        <title>Whole genome sequence for Rhodospirillaceae sp. R148.</title>
        <authorList>
            <person name="Wang G."/>
        </authorList>
    </citation>
    <scope>NUCLEOTIDE SEQUENCE [LARGE SCALE GENOMIC DNA]</scope>
    <source>
        <strain evidence="7 8">R148</strain>
    </source>
</reference>
<dbReference type="SUPFAM" id="SSF56349">
    <property type="entry name" value="DNA breaking-rejoining enzymes"/>
    <property type="match status" value="1"/>
</dbReference>
<evidence type="ECO:0000256" key="4">
    <source>
        <dbReference type="ARBA" id="ARBA00023172"/>
    </source>
</evidence>
<comment type="caution">
    <text evidence="7">The sequence shown here is derived from an EMBL/GenBank/DDBJ whole genome shotgun (WGS) entry which is preliminary data.</text>
</comment>
<feature type="region of interest" description="Disordered" evidence="5">
    <location>
        <begin position="333"/>
        <end position="372"/>
    </location>
</feature>
<accession>A0A545TYQ0</accession>
<dbReference type="OrthoDB" id="9808346at2"/>
<dbReference type="AlphaFoldDB" id="A0A545TYQ0"/>
<gene>
    <name evidence="7" type="ORF">FKG95_06630</name>
</gene>
<dbReference type="Proteomes" id="UP000315252">
    <property type="component" value="Unassembled WGS sequence"/>
</dbReference>
<evidence type="ECO:0000256" key="2">
    <source>
        <dbReference type="ARBA" id="ARBA00022908"/>
    </source>
</evidence>
<evidence type="ECO:0000313" key="8">
    <source>
        <dbReference type="Proteomes" id="UP000315252"/>
    </source>
</evidence>
<evidence type="ECO:0000313" key="7">
    <source>
        <dbReference type="EMBL" id="TQV82356.1"/>
    </source>
</evidence>
<evidence type="ECO:0000256" key="3">
    <source>
        <dbReference type="ARBA" id="ARBA00023125"/>
    </source>
</evidence>
<dbReference type="PANTHER" id="PTHR30349">
    <property type="entry name" value="PHAGE INTEGRASE-RELATED"/>
    <property type="match status" value="1"/>
</dbReference>
<sequence>MPRPKQPPRLVEIKGRENWYIRDGREVVSTGATDRTEAEQCLIDYNNHKAAPARTASIWELLDKRMEDMRGREVARADNTRSYHKHLCGHFGKLRPDQITSVHVHAYWKLREKRPAALRDELIELRTTLKFALDSGWINRVPRIDIPAKRPPRYRFITREEAASLLYAADLPHLRAFILIAMTTGARKGAILGLTWDRVDLENCRIDFHDPERRMTKKRRTVVPIATTTAEALEYLRRCAQTPFVIEFLGKPVKDVKKSFQRACESAKLKNVTPHTLKHSVISWLAMDGFTVDEISDMTATTRETIITVYRKFDPGYLAPVAKSLAPPEGIANQFAKLSQEPESQKRQNSQGSHAFLVGERGFEPPAPTSRT</sequence>
<evidence type="ECO:0000256" key="1">
    <source>
        <dbReference type="ARBA" id="ARBA00008857"/>
    </source>
</evidence>
<dbReference type="Pfam" id="PF00589">
    <property type="entry name" value="Phage_integrase"/>
    <property type="match status" value="1"/>
</dbReference>
<dbReference type="EMBL" id="VHSH01000002">
    <property type="protein sequence ID" value="TQV82356.1"/>
    <property type="molecule type" value="Genomic_DNA"/>
</dbReference>
<dbReference type="InterPro" id="IPR011010">
    <property type="entry name" value="DNA_brk_join_enz"/>
</dbReference>
<dbReference type="Gene3D" id="1.10.150.130">
    <property type="match status" value="1"/>
</dbReference>
<comment type="similarity">
    <text evidence="1">Belongs to the 'phage' integrase family.</text>
</comment>
<evidence type="ECO:0000256" key="5">
    <source>
        <dbReference type="SAM" id="MobiDB-lite"/>
    </source>
</evidence>
<dbReference type="InterPro" id="IPR013762">
    <property type="entry name" value="Integrase-like_cat_sf"/>
</dbReference>
<feature type="domain" description="Tyr recombinase" evidence="6">
    <location>
        <begin position="152"/>
        <end position="323"/>
    </location>
</feature>
<keyword evidence="8" id="KW-1185">Reference proteome</keyword>
<dbReference type="Gene3D" id="1.10.443.10">
    <property type="entry name" value="Intergrase catalytic core"/>
    <property type="match status" value="1"/>
</dbReference>
<keyword evidence="2" id="KW-0229">DNA integration</keyword>
<dbReference type="GO" id="GO:0006310">
    <property type="term" value="P:DNA recombination"/>
    <property type="evidence" value="ECO:0007669"/>
    <property type="project" value="UniProtKB-KW"/>
</dbReference>
<dbReference type="InterPro" id="IPR050090">
    <property type="entry name" value="Tyrosine_recombinase_XerCD"/>
</dbReference>
<dbReference type="GO" id="GO:0003677">
    <property type="term" value="F:DNA binding"/>
    <property type="evidence" value="ECO:0007669"/>
    <property type="project" value="UniProtKB-KW"/>
</dbReference>
<dbReference type="PANTHER" id="PTHR30349:SF64">
    <property type="entry name" value="PROPHAGE INTEGRASE INTD-RELATED"/>
    <property type="match status" value="1"/>
</dbReference>
<dbReference type="GO" id="GO:0015074">
    <property type="term" value="P:DNA integration"/>
    <property type="evidence" value="ECO:0007669"/>
    <property type="project" value="UniProtKB-KW"/>
</dbReference>